<dbReference type="OrthoDB" id="622631at2"/>
<keyword evidence="1" id="KW-1133">Transmembrane helix</keyword>
<gene>
    <name evidence="4" type="ORF">COR50_17860</name>
</gene>
<keyword evidence="1" id="KW-0472">Membrane</keyword>
<feature type="domain" description="Protein FecR C-terminal" evidence="3">
    <location>
        <begin position="326"/>
        <end position="392"/>
    </location>
</feature>
<dbReference type="Pfam" id="PF16344">
    <property type="entry name" value="FecR_C"/>
    <property type="match status" value="1"/>
</dbReference>
<dbReference type="AlphaFoldDB" id="A0A291QY60"/>
<dbReference type="KEGG" id="cbae:COR50_17860"/>
<organism evidence="4 5">
    <name type="scientific">Chitinophaga caeni</name>
    <dbReference type="NCBI Taxonomy" id="2029983"/>
    <lineage>
        <taxon>Bacteria</taxon>
        <taxon>Pseudomonadati</taxon>
        <taxon>Bacteroidota</taxon>
        <taxon>Chitinophagia</taxon>
        <taxon>Chitinophagales</taxon>
        <taxon>Chitinophagaceae</taxon>
        <taxon>Chitinophaga</taxon>
    </lineage>
</organism>
<dbReference type="InterPro" id="IPR032508">
    <property type="entry name" value="FecR_C"/>
</dbReference>
<dbReference type="RefSeq" id="WP_098195251.1">
    <property type="nucleotide sequence ID" value="NZ_CP023777.1"/>
</dbReference>
<feature type="domain" description="FecR protein" evidence="2">
    <location>
        <begin position="181"/>
        <end position="277"/>
    </location>
</feature>
<dbReference type="EMBL" id="CP023777">
    <property type="protein sequence ID" value="ATL48880.1"/>
    <property type="molecule type" value="Genomic_DNA"/>
</dbReference>
<feature type="transmembrane region" description="Helical" evidence="1">
    <location>
        <begin position="86"/>
        <end position="107"/>
    </location>
</feature>
<dbReference type="PANTHER" id="PTHR30273:SF2">
    <property type="entry name" value="PROTEIN FECR"/>
    <property type="match status" value="1"/>
</dbReference>
<keyword evidence="5" id="KW-1185">Reference proteome</keyword>
<reference evidence="4 5" key="1">
    <citation type="submission" date="2017-10" db="EMBL/GenBank/DDBJ databases">
        <title>Paenichitinophaga pekingensis gen. nov., sp. nov., isolated from activated sludge.</title>
        <authorList>
            <person name="Jin D."/>
            <person name="Kong X."/>
            <person name="Deng Y."/>
            <person name="Bai Z."/>
        </authorList>
    </citation>
    <scope>NUCLEOTIDE SEQUENCE [LARGE SCALE GENOMIC DNA]</scope>
    <source>
        <strain evidence="4 5">13</strain>
    </source>
</reference>
<protein>
    <submittedName>
        <fullName evidence="4">Iron dicitrate transport regulator FecR</fullName>
    </submittedName>
</protein>
<dbReference type="Proteomes" id="UP000220133">
    <property type="component" value="Chromosome"/>
</dbReference>
<dbReference type="PANTHER" id="PTHR30273">
    <property type="entry name" value="PERIPLASMIC SIGNAL SENSOR AND SIGMA FACTOR ACTIVATOR FECR-RELATED"/>
    <property type="match status" value="1"/>
</dbReference>
<accession>A0A291QY60</accession>
<name>A0A291QY60_9BACT</name>
<evidence type="ECO:0000259" key="2">
    <source>
        <dbReference type="Pfam" id="PF04773"/>
    </source>
</evidence>
<dbReference type="Pfam" id="PF04773">
    <property type="entry name" value="FecR"/>
    <property type="match status" value="1"/>
</dbReference>
<dbReference type="GO" id="GO:0016989">
    <property type="term" value="F:sigma factor antagonist activity"/>
    <property type="evidence" value="ECO:0007669"/>
    <property type="project" value="TreeGrafter"/>
</dbReference>
<evidence type="ECO:0000259" key="3">
    <source>
        <dbReference type="Pfam" id="PF16344"/>
    </source>
</evidence>
<dbReference type="Gene3D" id="2.60.120.1440">
    <property type="match status" value="1"/>
</dbReference>
<dbReference type="InterPro" id="IPR006860">
    <property type="entry name" value="FecR"/>
</dbReference>
<evidence type="ECO:0000256" key="1">
    <source>
        <dbReference type="SAM" id="Phobius"/>
    </source>
</evidence>
<dbReference type="Gene3D" id="3.55.50.30">
    <property type="match status" value="1"/>
</dbReference>
<evidence type="ECO:0000313" key="4">
    <source>
        <dbReference type="EMBL" id="ATL48880.1"/>
    </source>
</evidence>
<keyword evidence="1" id="KW-0812">Transmembrane</keyword>
<evidence type="ECO:0000313" key="5">
    <source>
        <dbReference type="Proteomes" id="UP000220133"/>
    </source>
</evidence>
<sequence length="395" mass="44438">MASQLESLFIKYIRNECSHKELQELHILSSLEENREELRALFETYVHTDMDQAMIQLPRASSERILNNVLASGPLKNKNSSNVRKLVLRWSWAAAILILAVVGISLWKVSKNRADQAIQQPNSSDIPAGTQGAVLTLADGSQITLDSLQNGSILNQEGTKARVQQGLLSYSDQAGTPVYNTLSTPRGRQFQLNLPDGSRVWLNAESAITFPTSFEGNSRIVSIQGEAYFEIAQNAQQAFIVEVNNKLKIEVLGTAFNVNAYESEPVIGTTLLNGAVRVLPKEHQQKSLVLKPGEQANWQHSEPGSHFELRKNVNLDNIIAWKEGFFNLEGVPFDELMRQIERWYDIKVVYAGQVPNIRLFGKLGRDKSLDNLLKALTYYEVHFKREGRQLTILEH</sequence>
<dbReference type="InterPro" id="IPR012373">
    <property type="entry name" value="Ferrdict_sens_TM"/>
</dbReference>
<proteinExistence type="predicted"/>